<sequence>MSTVQLEVLLKEAMEEEKKEVERIRKKYKQRIKELQNQKYTITIDQEKQALIEQAQKQEKQEKEQLRQKYKQRQKQNTTQPTNNPKKQALIEQAQKQEKQEKEQLRQKYKQRQKQNTTNPEIEDPHEEIIIKELPEKNKDLMENKEIKKLFEENRPYKEDKYEDSLPSNHDELYNIFDPQNDYEKNGELETVDRTELLEKYNIKDVHEDDIDYILESFDSPLIEEDIEKIEEKLINSIETSALSHPKIEWVNVLVFLDTELEGNIKIFAEYADRRLLKHIISKNNEELKVELIQIALYEVWDVFTTLGVNIDNLESKVDVEVELNPT</sequence>
<dbReference type="Proteomes" id="UP000232631">
    <property type="component" value="Chromosome"/>
</dbReference>
<dbReference type="AlphaFoldDB" id="A0A2H4VSW5"/>
<reference evidence="2 3" key="1">
    <citation type="submission" date="2016-10" db="EMBL/GenBank/DDBJ databases">
        <title>Comparative genomics between deep and shallow subseafloor isolates.</title>
        <authorList>
            <person name="Ishii S."/>
            <person name="Miller J.R."/>
            <person name="Sutton G."/>
            <person name="Suzuki S."/>
            <person name="Methe B."/>
            <person name="Inagaki F."/>
            <person name="Imachi H."/>
        </authorList>
    </citation>
    <scope>NUCLEOTIDE SEQUENCE [LARGE SCALE GENOMIC DNA]</scope>
    <source>
        <strain evidence="2 3">A8p</strain>
    </source>
</reference>
<gene>
    <name evidence="2" type="ORF">BK009_11050</name>
</gene>
<feature type="compositionally biased region" description="Basic and acidic residues" evidence="1">
    <location>
        <begin position="95"/>
        <end position="106"/>
    </location>
</feature>
<evidence type="ECO:0000313" key="2">
    <source>
        <dbReference type="EMBL" id="AUB61162.1"/>
    </source>
</evidence>
<keyword evidence="3" id="KW-1185">Reference proteome</keyword>
<organism evidence="2 3">
    <name type="scientific">Methanobacterium subterraneum</name>
    <dbReference type="NCBI Taxonomy" id="59277"/>
    <lineage>
        <taxon>Archaea</taxon>
        <taxon>Methanobacteriati</taxon>
        <taxon>Methanobacteriota</taxon>
        <taxon>Methanomada group</taxon>
        <taxon>Methanobacteria</taxon>
        <taxon>Methanobacteriales</taxon>
        <taxon>Methanobacteriaceae</taxon>
        <taxon>Methanobacterium</taxon>
    </lineage>
</organism>
<feature type="region of interest" description="Disordered" evidence="1">
    <location>
        <begin position="55"/>
        <end position="129"/>
    </location>
</feature>
<name>A0A2H4VSW5_9EURY</name>
<evidence type="ECO:0000256" key="1">
    <source>
        <dbReference type="SAM" id="MobiDB-lite"/>
    </source>
</evidence>
<proteinExistence type="predicted"/>
<dbReference type="KEGG" id="msub:BK009_11050"/>
<dbReference type="GeneID" id="43419637"/>
<feature type="compositionally biased region" description="Basic and acidic residues" evidence="1">
    <location>
        <begin position="55"/>
        <end position="67"/>
    </location>
</feature>
<accession>A0A2H4VSW5</accession>
<dbReference type="EMBL" id="CP017768">
    <property type="protein sequence ID" value="AUB61162.1"/>
    <property type="molecule type" value="Genomic_DNA"/>
</dbReference>
<evidence type="ECO:0008006" key="4">
    <source>
        <dbReference type="Google" id="ProtNLM"/>
    </source>
</evidence>
<evidence type="ECO:0000313" key="3">
    <source>
        <dbReference type="Proteomes" id="UP000232631"/>
    </source>
</evidence>
<protein>
    <recommendedName>
        <fullName evidence="4">DUF2226 domain-containing protein</fullName>
    </recommendedName>
</protein>
<dbReference type="RefSeq" id="WP_157809459.1">
    <property type="nucleotide sequence ID" value="NZ_CP017768.1"/>
</dbReference>